<dbReference type="GO" id="GO:0016603">
    <property type="term" value="F:glutaminyl-peptide cyclotransferase activity"/>
    <property type="evidence" value="ECO:0007669"/>
    <property type="project" value="TreeGrafter"/>
</dbReference>
<evidence type="ECO:0000313" key="6">
    <source>
        <dbReference type="EMBL" id="TWU18869.1"/>
    </source>
</evidence>
<evidence type="ECO:0000256" key="2">
    <source>
        <dbReference type="ARBA" id="ARBA00023315"/>
    </source>
</evidence>
<dbReference type="Pfam" id="PF04389">
    <property type="entry name" value="Peptidase_M28"/>
    <property type="match status" value="1"/>
</dbReference>
<protein>
    <submittedName>
        <fullName evidence="6">Peptidase family M28</fullName>
    </submittedName>
</protein>
<dbReference type="SUPFAM" id="SSF53187">
    <property type="entry name" value="Zn-dependent exopeptidases"/>
    <property type="match status" value="1"/>
</dbReference>
<evidence type="ECO:0000256" key="3">
    <source>
        <dbReference type="SAM" id="MobiDB-lite"/>
    </source>
</evidence>
<keyword evidence="7" id="KW-1185">Reference proteome</keyword>
<dbReference type="InterPro" id="IPR007484">
    <property type="entry name" value="Peptidase_M28"/>
</dbReference>
<sequence length="384" mass="42655">MAVSDQVHLRQKKSAEIGLSARPDAGQTVPPPADTPRHSVGRRPGAFSARLRRYWPLFVLGIAVGAGSAVYFWGRAAGSPKQSTELSARPIPPTYAPDRAIGYLRAIVDMGPRVTGSEAMVRQQAFLTEFFTQQGADVSLQKTKIRHPLTGASVDMANLVAAWFPERPIRFLLCAHYDTRPFPDQDRHDPKGLFLGANDGASGVAAWMEMSHQFADLPKDIGVDVVLFDAEEFVFAEGADDYFLGSTYFAQQYLMSPPSVPYRAGVLLDMVGDRELQLLYDRASLRYAKEITKSIWRTAAKLGVTAFVPRTRMQEIRDDHLPLNQIAKIPTTDLIDFDYPRPGFRAPQYWHTTEDTPDKCSGASLAAVTWVVHQWIIAQSETSE</sequence>
<proteinExistence type="predicted"/>
<evidence type="ECO:0000313" key="7">
    <source>
        <dbReference type="Proteomes" id="UP000319908"/>
    </source>
</evidence>
<feature type="transmembrane region" description="Helical" evidence="4">
    <location>
        <begin position="54"/>
        <end position="74"/>
    </location>
</feature>
<dbReference type="RefSeq" id="WP_146405830.1">
    <property type="nucleotide sequence ID" value="NZ_SJPU01000001.1"/>
</dbReference>
<comment type="caution">
    <text evidence="6">The sequence shown here is derived from an EMBL/GenBank/DDBJ whole genome shotgun (WGS) entry which is preliminary data.</text>
</comment>
<keyword evidence="1" id="KW-0808">Transferase</keyword>
<dbReference type="PANTHER" id="PTHR12283:SF6">
    <property type="entry name" value="GLUTAMINYL-PEPTIDE CYCLOTRANSFERASE-RELATED"/>
    <property type="match status" value="1"/>
</dbReference>
<feature type="domain" description="Peptidase M28" evidence="5">
    <location>
        <begin position="158"/>
        <end position="375"/>
    </location>
</feature>
<dbReference type="GO" id="GO:0008270">
    <property type="term" value="F:zinc ion binding"/>
    <property type="evidence" value="ECO:0007669"/>
    <property type="project" value="TreeGrafter"/>
</dbReference>
<keyword evidence="4" id="KW-1133">Transmembrane helix</keyword>
<dbReference type="EMBL" id="SJPU01000001">
    <property type="protein sequence ID" value="TWU18869.1"/>
    <property type="molecule type" value="Genomic_DNA"/>
</dbReference>
<keyword evidence="2" id="KW-0012">Acyltransferase</keyword>
<dbReference type="Proteomes" id="UP000319908">
    <property type="component" value="Unassembled WGS sequence"/>
</dbReference>
<reference evidence="6 7" key="1">
    <citation type="journal article" date="2020" name="Antonie Van Leeuwenhoek">
        <title>Rhodopirellula heiligendammensis sp. nov., Rhodopirellula pilleata sp. nov., and Rhodopirellula solitaria sp. nov. isolated from natural or artificial marine surfaces in Northern Germany and California, USA, and emended description of the genus Rhodopirellula.</title>
        <authorList>
            <person name="Kallscheuer N."/>
            <person name="Wiegand S."/>
            <person name="Jogler M."/>
            <person name="Boedeker C."/>
            <person name="Peeters S.H."/>
            <person name="Rast P."/>
            <person name="Heuer A."/>
            <person name="Jetten M.S.M."/>
            <person name="Rohde M."/>
            <person name="Jogler C."/>
        </authorList>
    </citation>
    <scope>NUCLEOTIDE SEQUENCE [LARGE SCALE GENOMIC DNA]</scope>
    <source>
        <strain evidence="6 7">Poly21</strain>
    </source>
</reference>
<keyword evidence="4" id="KW-0812">Transmembrane</keyword>
<evidence type="ECO:0000259" key="5">
    <source>
        <dbReference type="Pfam" id="PF04389"/>
    </source>
</evidence>
<dbReference type="AlphaFoldDB" id="A0A5C6C7Y8"/>
<gene>
    <name evidence="6" type="ORF">Poly21_10370</name>
</gene>
<evidence type="ECO:0000256" key="4">
    <source>
        <dbReference type="SAM" id="Phobius"/>
    </source>
</evidence>
<keyword evidence="4" id="KW-0472">Membrane</keyword>
<evidence type="ECO:0000256" key="1">
    <source>
        <dbReference type="ARBA" id="ARBA00022679"/>
    </source>
</evidence>
<dbReference type="Gene3D" id="3.40.630.10">
    <property type="entry name" value="Zn peptidases"/>
    <property type="match status" value="1"/>
</dbReference>
<feature type="region of interest" description="Disordered" evidence="3">
    <location>
        <begin position="1"/>
        <end position="43"/>
    </location>
</feature>
<name>A0A5C6C7Y8_9BACT</name>
<organism evidence="6 7">
    <name type="scientific">Allorhodopirellula heiligendammensis</name>
    <dbReference type="NCBI Taxonomy" id="2714739"/>
    <lineage>
        <taxon>Bacteria</taxon>
        <taxon>Pseudomonadati</taxon>
        <taxon>Planctomycetota</taxon>
        <taxon>Planctomycetia</taxon>
        <taxon>Pirellulales</taxon>
        <taxon>Pirellulaceae</taxon>
        <taxon>Allorhodopirellula</taxon>
    </lineage>
</organism>
<accession>A0A5C6C7Y8</accession>
<dbReference type="OrthoDB" id="256090at2"/>
<dbReference type="InterPro" id="IPR040234">
    <property type="entry name" value="QC/QCL"/>
</dbReference>
<dbReference type="PANTHER" id="PTHR12283">
    <property type="entry name" value="GLUTAMINYL-PEPTIDE CYCLOTRANSFERASE"/>
    <property type="match status" value="1"/>
</dbReference>